<accession>A0A072TFA3</accession>
<evidence type="ECO:0000313" key="4">
    <source>
        <dbReference type="Proteomes" id="UP000002051"/>
    </source>
</evidence>
<dbReference type="EnsemblPlants" id="KEH16234">
    <property type="protein sequence ID" value="KEH16234"/>
    <property type="gene ID" value="MTR_0268s0050"/>
</dbReference>
<evidence type="ECO:0000256" key="1">
    <source>
        <dbReference type="SAM" id="MobiDB-lite"/>
    </source>
</evidence>
<evidence type="ECO:0000313" key="3">
    <source>
        <dbReference type="EnsemblPlants" id="KEH16234"/>
    </source>
</evidence>
<organism evidence="2 4">
    <name type="scientific">Medicago truncatula</name>
    <name type="common">Barrel medic</name>
    <name type="synonym">Medicago tribuloides</name>
    <dbReference type="NCBI Taxonomy" id="3880"/>
    <lineage>
        <taxon>Eukaryota</taxon>
        <taxon>Viridiplantae</taxon>
        <taxon>Streptophyta</taxon>
        <taxon>Embryophyta</taxon>
        <taxon>Tracheophyta</taxon>
        <taxon>Spermatophyta</taxon>
        <taxon>Magnoliopsida</taxon>
        <taxon>eudicotyledons</taxon>
        <taxon>Gunneridae</taxon>
        <taxon>Pentapetalae</taxon>
        <taxon>rosids</taxon>
        <taxon>fabids</taxon>
        <taxon>Fabales</taxon>
        <taxon>Fabaceae</taxon>
        <taxon>Papilionoideae</taxon>
        <taxon>50 kb inversion clade</taxon>
        <taxon>NPAAA clade</taxon>
        <taxon>Hologalegina</taxon>
        <taxon>IRL clade</taxon>
        <taxon>Trifolieae</taxon>
        <taxon>Medicago</taxon>
    </lineage>
</organism>
<gene>
    <name evidence="2" type="ORF">MTR_0268s0050</name>
</gene>
<sequence length="268" mass="30149">MLSHYIAIDITLHSEIYISTATIILPLNGANPNLPSSRTPAFDQPLERLYSSVNRMSGKMIFAVGMCIPTTTIVLPLNGLNSNLQNNRTRAFRQAPHFIKILKILKEKKSYLSPGSVVLERWTKRAKDVINAENGNSSTHRDPAFVTTYVMFLERCKRMANAVLKCGNPNYIHKTMEMVEQHTEILESYNMGEVDEMFDRFPETGTRLGNPQRVRKRGGATAGSSTRRANAEKKRSTPKCGICGGKGHNRVSCRFRHQETHSSNSNHE</sequence>
<proteinExistence type="predicted"/>
<evidence type="ECO:0000313" key="2">
    <source>
        <dbReference type="EMBL" id="KEH16234.1"/>
    </source>
</evidence>
<dbReference type="Proteomes" id="UP000002051">
    <property type="component" value="Unassembled WGS sequence"/>
</dbReference>
<keyword evidence="4" id="KW-1185">Reference proteome</keyword>
<reference evidence="2 4" key="2">
    <citation type="journal article" date="2014" name="BMC Genomics">
        <title>An improved genome release (version Mt4.0) for the model legume Medicago truncatula.</title>
        <authorList>
            <person name="Tang H."/>
            <person name="Krishnakumar V."/>
            <person name="Bidwell S."/>
            <person name="Rosen B."/>
            <person name="Chan A."/>
            <person name="Zhou S."/>
            <person name="Gentzbittel L."/>
            <person name="Childs K.L."/>
            <person name="Yandell M."/>
            <person name="Gundlach H."/>
            <person name="Mayer K.F."/>
            <person name="Schwartz D.C."/>
            <person name="Town C.D."/>
        </authorList>
    </citation>
    <scope>GENOME REANNOTATION</scope>
    <source>
        <strain evidence="2">A17</strain>
        <strain evidence="3 4">cv. Jemalong A17</strain>
    </source>
</reference>
<dbReference type="AlphaFoldDB" id="A0A072TFA3"/>
<reference evidence="3" key="3">
    <citation type="submission" date="2015-06" db="UniProtKB">
        <authorList>
            <consortium name="EnsemblPlants"/>
        </authorList>
    </citation>
    <scope>IDENTIFICATION</scope>
    <source>
        <strain evidence="3">cv. Jemalong A17</strain>
    </source>
</reference>
<feature type="region of interest" description="Disordered" evidence="1">
    <location>
        <begin position="202"/>
        <end position="243"/>
    </location>
</feature>
<protein>
    <submittedName>
        <fullName evidence="2 3">Uncharacterized protein</fullName>
    </submittedName>
</protein>
<dbReference type="HOGENOM" id="CLU_1039633_0_0_1"/>
<reference evidence="2 4" key="1">
    <citation type="journal article" date="2011" name="Nature">
        <title>The Medicago genome provides insight into the evolution of rhizobial symbioses.</title>
        <authorList>
            <person name="Young N.D."/>
            <person name="Debelle F."/>
            <person name="Oldroyd G.E."/>
            <person name="Geurts R."/>
            <person name="Cannon S.B."/>
            <person name="Udvardi M.K."/>
            <person name="Benedito V.A."/>
            <person name="Mayer K.F."/>
            <person name="Gouzy J."/>
            <person name="Schoof H."/>
            <person name="Van de Peer Y."/>
            <person name="Proost S."/>
            <person name="Cook D.R."/>
            <person name="Meyers B.C."/>
            <person name="Spannagl M."/>
            <person name="Cheung F."/>
            <person name="De Mita S."/>
            <person name="Krishnakumar V."/>
            <person name="Gundlach H."/>
            <person name="Zhou S."/>
            <person name="Mudge J."/>
            <person name="Bharti A.K."/>
            <person name="Murray J.D."/>
            <person name="Naoumkina M.A."/>
            <person name="Rosen B."/>
            <person name="Silverstein K.A."/>
            <person name="Tang H."/>
            <person name="Rombauts S."/>
            <person name="Zhao P.X."/>
            <person name="Zhou P."/>
            <person name="Barbe V."/>
            <person name="Bardou P."/>
            <person name="Bechner M."/>
            <person name="Bellec A."/>
            <person name="Berger A."/>
            <person name="Berges H."/>
            <person name="Bidwell S."/>
            <person name="Bisseling T."/>
            <person name="Choisne N."/>
            <person name="Couloux A."/>
            <person name="Denny R."/>
            <person name="Deshpande S."/>
            <person name="Dai X."/>
            <person name="Doyle J.J."/>
            <person name="Dudez A.M."/>
            <person name="Farmer A.D."/>
            <person name="Fouteau S."/>
            <person name="Franken C."/>
            <person name="Gibelin C."/>
            <person name="Gish J."/>
            <person name="Goldstein S."/>
            <person name="Gonzalez A.J."/>
            <person name="Green P.J."/>
            <person name="Hallab A."/>
            <person name="Hartog M."/>
            <person name="Hua A."/>
            <person name="Humphray S.J."/>
            <person name="Jeong D.H."/>
            <person name="Jing Y."/>
            <person name="Jocker A."/>
            <person name="Kenton S.M."/>
            <person name="Kim D.J."/>
            <person name="Klee K."/>
            <person name="Lai H."/>
            <person name="Lang C."/>
            <person name="Lin S."/>
            <person name="Macmil S.L."/>
            <person name="Magdelenat G."/>
            <person name="Matthews L."/>
            <person name="McCorrison J."/>
            <person name="Monaghan E.L."/>
            <person name="Mun J.H."/>
            <person name="Najar F.Z."/>
            <person name="Nicholson C."/>
            <person name="Noirot C."/>
            <person name="O'Bleness M."/>
            <person name="Paule C.R."/>
            <person name="Poulain J."/>
            <person name="Prion F."/>
            <person name="Qin B."/>
            <person name="Qu C."/>
            <person name="Retzel E.F."/>
            <person name="Riddle C."/>
            <person name="Sallet E."/>
            <person name="Samain S."/>
            <person name="Samson N."/>
            <person name="Sanders I."/>
            <person name="Saurat O."/>
            <person name="Scarpelli C."/>
            <person name="Schiex T."/>
            <person name="Segurens B."/>
            <person name="Severin A.J."/>
            <person name="Sherrier D.J."/>
            <person name="Shi R."/>
            <person name="Sims S."/>
            <person name="Singer S.R."/>
            <person name="Sinharoy S."/>
            <person name="Sterck L."/>
            <person name="Viollet A."/>
            <person name="Wang B.B."/>
            <person name="Wang K."/>
            <person name="Wang M."/>
            <person name="Wang X."/>
            <person name="Warfsmann J."/>
            <person name="Weissenbach J."/>
            <person name="White D.D."/>
            <person name="White J.D."/>
            <person name="Wiley G.B."/>
            <person name="Wincker P."/>
            <person name="Xing Y."/>
            <person name="Yang L."/>
            <person name="Yao Z."/>
            <person name="Ying F."/>
            <person name="Zhai J."/>
            <person name="Zhou L."/>
            <person name="Zuber A."/>
            <person name="Denarie J."/>
            <person name="Dixon R.A."/>
            <person name="May G.D."/>
            <person name="Schwartz D.C."/>
            <person name="Rogers J."/>
            <person name="Quetier F."/>
            <person name="Town C.D."/>
            <person name="Roe B.A."/>
        </authorList>
    </citation>
    <scope>NUCLEOTIDE SEQUENCE [LARGE SCALE GENOMIC DNA]</scope>
    <source>
        <strain evidence="2">A17</strain>
        <strain evidence="3 4">cv. Jemalong A17</strain>
    </source>
</reference>
<name>A0A072TFA3_MEDTR</name>
<dbReference type="EMBL" id="KL402993">
    <property type="protein sequence ID" value="KEH16234.1"/>
    <property type="molecule type" value="Genomic_DNA"/>
</dbReference>